<feature type="chain" id="PRO_5004162965" evidence="1">
    <location>
        <begin position="20"/>
        <end position="227"/>
    </location>
</feature>
<sequence precursor="true">MKMKQIVPTALVLGFLAQAQGTNAPYASMAALDRYLIADRDAEIILAKSAAPSAISDNADVMVLERQGYKTAAKGTNGFVCMVERSWTAPFGDPEFWNPKIRGPICFNPPAARTYLPITISRTQLALAGKSEIQMRDAINSALDKRELPALEAGAMCYMLSKQGYLGDRAGHFHPHLMFWVERTKLESWGAGMAGSPIIGAEEIPGRLTIFIVPVGKWSDGTSDSHD</sequence>
<gene>
    <name evidence="2" type="ordered locus">Acid_2782</name>
</gene>
<accession>Q023S2</accession>
<reference evidence="2" key="1">
    <citation type="submission" date="2006-10" db="EMBL/GenBank/DDBJ databases">
        <title>Complete sequence of Solibacter usitatus Ellin6076.</title>
        <authorList>
            <consortium name="US DOE Joint Genome Institute"/>
            <person name="Copeland A."/>
            <person name="Lucas S."/>
            <person name="Lapidus A."/>
            <person name="Barry K."/>
            <person name="Detter J.C."/>
            <person name="Glavina del Rio T."/>
            <person name="Hammon N."/>
            <person name="Israni S."/>
            <person name="Dalin E."/>
            <person name="Tice H."/>
            <person name="Pitluck S."/>
            <person name="Thompson L.S."/>
            <person name="Brettin T."/>
            <person name="Bruce D."/>
            <person name="Han C."/>
            <person name="Tapia R."/>
            <person name="Gilna P."/>
            <person name="Schmutz J."/>
            <person name="Larimer F."/>
            <person name="Land M."/>
            <person name="Hauser L."/>
            <person name="Kyrpides N."/>
            <person name="Mikhailova N."/>
            <person name="Janssen P.H."/>
            <person name="Kuske C.R."/>
            <person name="Richardson P."/>
        </authorList>
    </citation>
    <scope>NUCLEOTIDE SEQUENCE</scope>
    <source>
        <strain evidence="2">Ellin6076</strain>
    </source>
</reference>
<feature type="signal peptide" evidence="1">
    <location>
        <begin position="1"/>
        <end position="19"/>
    </location>
</feature>
<evidence type="ECO:0000313" key="2">
    <source>
        <dbReference type="EMBL" id="ABJ83768.1"/>
    </source>
</evidence>
<dbReference type="KEGG" id="sus:Acid_2782"/>
<organism evidence="2">
    <name type="scientific">Solibacter usitatus (strain Ellin6076)</name>
    <dbReference type="NCBI Taxonomy" id="234267"/>
    <lineage>
        <taxon>Bacteria</taxon>
        <taxon>Pseudomonadati</taxon>
        <taxon>Acidobacteriota</taxon>
        <taxon>Terriglobia</taxon>
        <taxon>Bryobacterales</taxon>
        <taxon>Solibacteraceae</taxon>
        <taxon>Candidatus Solibacter</taxon>
    </lineage>
</organism>
<proteinExistence type="predicted"/>
<dbReference type="InParanoid" id="Q023S2"/>
<name>Q023S2_SOLUE</name>
<dbReference type="eggNOG" id="ENOG502ZVW4">
    <property type="taxonomic scope" value="Bacteria"/>
</dbReference>
<protein>
    <submittedName>
        <fullName evidence="2">Uncharacterized protein</fullName>
    </submittedName>
</protein>
<dbReference type="AlphaFoldDB" id="Q023S2"/>
<evidence type="ECO:0000256" key="1">
    <source>
        <dbReference type="SAM" id="SignalP"/>
    </source>
</evidence>
<dbReference type="HOGENOM" id="CLU_1219063_0_0_0"/>
<dbReference type="EMBL" id="CP000473">
    <property type="protein sequence ID" value="ABJ83768.1"/>
    <property type="molecule type" value="Genomic_DNA"/>
</dbReference>
<keyword evidence="1" id="KW-0732">Signal</keyword>